<evidence type="ECO:0000313" key="2">
    <source>
        <dbReference type="EMBL" id="TDO20389.1"/>
    </source>
</evidence>
<dbReference type="InterPro" id="IPR025948">
    <property type="entry name" value="HTH-like_dom"/>
</dbReference>
<comment type="caution">
    <text evidence="2">The sequence shown here is derived from an EMBL/GenBank/DDBJ whole genome shotgun (WGS) entry which is preliminary data.</text>
</comment>
<dbReference type="AlphaFoldDB" id="A0A4V3C319"/>
<dbReference type="Pfam" id="PF13276">
    <property type="entry name" value="HTH_21"/>
    <property type="match status" value="1"/>
</dbReference>
<evidence type="ECO:0000259" key="1">
    <source>
        <dbReference type="Pfam" id="PF13276"/>
    </source>
</evidence>
<evidence type="ECO:0000313" key="3">
    <source>
        <dbReference type="Proteomes" id="UP000295518"/>
    </source>
</evidence>
<protein>
    <submittedName>
        <fullName evidence="2">Helix-turn-helix protein</fullName>
    </submittedName>
</protein>
<organism evidence="2 3">
    <name type="scientific">Mycoplasma testudineum</name>
    <dbReference type="NCBI Taxonomy" id="244584"/>
    <lineage>
        <taxon>Bacteria</taxon>
        <taxon>Bacillati</taxon>
        <taxon>Mycoplasmatota</taxon>
        <taxon>Mollicutes</taxon>
        <taxon>Mycoplasmataceae</taxon>
        <taxon>Mycoplasma</taxon>
    </lineage>
</organism>
<sequence length="181" mass="21667">MTKINNEKDSEFNKQRDELIKELDLDPETWKIYPRDSKEVKDSKKQIMKLEMQRALERKVFEAHRGKSAEEIRKNKKRIEAIAIKQLTIIFNLKGLLSIAKLVKKSSYYYNLKEKILSDEDKDIIDFIVKKFKSLESHKGYRMITIYARDYCESKGYPKINQKKVRRIMRENNLFANKKDV</sequence>
<proteinExistence type="predicted"/>
<dbReference type="EMBL" id="SNWN01000011">
    <property type="protein sequence ID" value="TDO20389.1"/>
    <property type="molecule type" value="Genomic_DNA"/>
</dbReference>
<name>A0A4V3C319_9MOLU</name>
<dbReference type="Proteomes" id="UP000295518">
    <property type="component" value="Unassembled WGS sequence"/>
</dbReference>
<reference evidence="2 3" key="1">
    <citation type="submission" date="2019-03" db="EMBL/GenBank/DDBJ databases">
        <title>Genomic Encyclopedia of Archaeal and Bacterial Type Strains, Phase II (KMG-II): from individual species to whole genera.</title>
        <authorList>
            <person name="Goeker M."/>
        </authorList>
    </citation>
    <scope>NUCLEOTIDE SEQUENCE [LARGE SCALE GENOMIC DNA]</scope>
    <source>
        <strain evidence="2 3">ATCC 700618</strain>
    </source>
</reference>
<feature type="domain" description="HTH-like" evidence="1">
    <location>
        <begin position="121"/>
        <end position="177"/>
    </location>
</feature>
<dbReference type="RefSeq" id="WP_166623185.1">
    <property type="nucleotide sequence ID" value="NZ_NNCE01000003.1"/>
</dbReference>
<accession>A0A4V3C319</accession>
<gene>
    <name evidence="2" type="ORF">EI74_0467</name>
</gene>
<keyword evidence="3" id="KW-1185">Reference proteome</keyword>